<dbReference type="CDD" id="cd23948">
    <property type="entry name" value="FAD_synthase"/>
    <property type="match status" value="1"/>
</dbReference>
<keyword evidence="3" id="KW-0285">Flavoprotein</keyword>
<organism evidence="14">
    <name type="scientific">Culex tarsalis</name>
    <name type="common">Encephalitis mosquito</name>
    <dbReference type="NCBI Taxonomy" id="7177"/>
    <lineage>
        <taxon>Eukaryota</taxon>
        <taxon>Metazoa</taxon>
        <taxon>Ecdysozoa</taxon>
        <taxon>Arthropoda</taxon>
        <taxon>Hexapoda</taxon>
        <taxon>Insecta</taxon>
        <taxon>Pterygota</taxon>
        <taxon>Neoptera</taxon>
        <taxon>Endopterygota</taxon>
        <taxon>Diptera</taxon>
        <taxon>Nematocera</taxon>
        <taxon>Culicoidea</taxon>
        <taxon>Culicidae</taxon>
        <taxon>Culicinae</taxon>
        <taxon>Culicini</taxon>
        <taxon>Culex</taxon>
        <taxon>Culex</taxon>
    </lineage>
</organism>
<dbReference type="AlphaFoldDB" id="A0A1Q3FX95"/>
<feature type="domain" description="Phosphoadenosine phosphosulphate reductase" evidence="13">
    <location>
        <begin position="109"/>
        <end position="183"/>
    </location>
</feature>
<dbReference type="PANTHER" id="PTHR23293">
    <property type="entry name" value="FAD SYNTHETASE-RELATED FMN ADENYLYLTRANSFERASE"/>
    <property type="match status" value="1"/>
</dbReference>
<dbReference type="GO" id="GO:0005524">
    <property type="term" value="F:ATP binding"/>
    <property type="evidence" value="ECO:0007669"/>
    <property type="project" value="UniProtKB-KW"/>
</dbReference>
<evidence type="ECO:0000256" key="10">
    <source>
        <dbReference type="ARBA" id="ARBA00031145"/>
    </source>
</evidence>
<dbReference type="SUPFAM" id="SSF52402">
    <property type="entry name" value="Adenine nucleotide alpha hydrolases-like"/>
    <property type="match status" value="1"/>
</dbReference>
<dbReference type="EMBL" id="GFDL01002838">
    <property type="protein sequence ID" value="JAV32207.1"/>
    <property type="molecule type" value="Transcribed_RNA"/>
</dbReference>
<keyword evidence="4" id="KW-0288">FMN</keyword>
<evidence type="ECO:0000256" key="2">
    <source>
        <dbReference type="ARBA" id="ARBA00012393"/>
    </source>
</evidence>
<evidence type="ECO:0000256" key="5">
    <source>
        <dbReference type="ARBA" id="ARBA00022679"/>
    </source>
</evidence>
<keyword evidence="6" id="KW-0548">Nucleotidyltransferase</keyword>
<evidence type="ECO:0000256" key="8">
    <source>
        <dbReference type="ARBA" id="ARBA00022827"/>
    </source>
</evidence>
<name>A0A1Q3FX95_CULTA</name>
<dbReference type="PANTHER" id="PTHR23293:SF9">
    <property type="entry name" value="FAD SYNTHASE"/>
    <property type="match status" value="1"/>
</dbReference>
<comment type="catalytic activity">
    <reaction evidence="12">
        <text>FMN + ATP + H(+) = FAD + diphosphate</text>
        <dbReference type="Rhea" id="RHEA:17237"/>
        <dbReference type="ChEBI" id="CHEBI:15378"/>
        <dbReference type="ChEBI" id="CHEBI:30616"/>
        <dbReference type="ChEBI" id="CHEBI:33019"/>
        <dbReference type="ChEBI" id="CHEBI:57692"/>
        <dbReference type="ChEBI" id="CHEBI:58210"/>
        <dbReference type="EC" id="2.7.7.2"/>
    </reaction>
</comment>
<dbReference type="GO" id="GO:0006747">
    <property type="term" value="P:FAD biosynthetic process"/>
    <property type="evidence" value="ECO:0007669"/>
    <property type="project" value="TreeGrafter"/>
</dbReference>
<reference evidence="14" key="1">
    <citation type="submission" date="2017-01" db="EMBL/GenBank/DDBJ databases">
        <title>A deep insight into the sialotranscriptome of adult male and female Cluex tarsalis mosquitoes.</title>
        <authorList>
            <person name="Ribeiro J.M."/>
            <person name="Moreira F."/>
            <person name="Bernard K.A."/>
            <person name="Calvo E."/>
        </authorList>
    </citation>
    <scope>NUCLEOTIDE SEQUENCE</scope>
    <source>
        <strain evidence="14">Kern County</strain>
        <tissue evidence="14">Salivary glands</tissue>
    </source>
</reference>
<evidence type="ECO:0000313" key="14">
    <source>
        <dbReference type="EMBL" id="JAV32207.1"/>
    </source>
</evidence>
<protein>
    <recommendedName>
        <fullName evidence="2">FAD synthase</fullName>
        <ecNumber evidence="2">2.7.7.2</ecNumber>
    </recommendedName>
    <alternativeName>
        <fullName evidence="10">FAD pyrophosphorylase</fullName>
    </alternativeName>
    <alternativeName>
        <fullName evidence="11">FMN adenylyltransferase</fullName>
    </alternativeName>
</protein>
<comment type="pathway">
    <text evidence="1">Cofactor biosynthesis; FAD biosynthesis; FAD from FMN: step 1/1.</text>
</comment>
<feature type="domain" description="Phosphoadenosine phosphosulphate reductase" evidence="13">
    <location>
        <begin position="30"/>
        <end position="93"/>
    </location>
</feature>
<keyword evidence="8" id="KW-0274">FAD</keyword>
<dbReference type="InterPro" id="IPR002500">
    <property type="entry name" value="PAPS_reduct_dom"/>
</dbReference>
<evidence type="ECO:0000256" key="7">
    <source>
        <dbReference type="ARBA" id="ARBA00022741"/>
    </source>
</evidence>
<evidence type="ECO:0000256" key="3">
    <source>
        <dbReference type="ARBA" id="ARBA00022630"/>
    </source>
</evidence>
<dbReference type="GO" id="GO:0003919">
    <property type="term" value="F:FMN adenylyltransferase activity"/>
    <property type="evidence" value="ECO:0007669"/>
    <property type="project" value="UniProtKB-EC"/>
</dbReference>
<evidence type="ECO:0000256" key="6">
    <source>
        <dbReference type="ARBA" id="ARBA00022695"/>
    </source>
</evidence>
<evidence type="ECO:0000256" key="1">
    <source>
        <dbReference type="ARBA" id="ARBA00004726"/>
    </source>
</evidence>
<evidence type="ECO:0000256" key="4">
    <source>
        <dbReference type="ARBA" id="ARBA00022643"/>
    </source>
</evidence>
<keyword evidence="7" id="KW-0547">Nucleotide-binding</keyword>
<keyword evidence="5 14" id="KW-0808">Transferase</keyword>
<proteinExistence type="predicted"/>
<accession>A0A1Q3FX95</accession>
<dbReference type="Gene3D" id="3.40.50.620">
    <property type="entry name" value="HUPs"/>
    <property type="match status" value="1"/>
</dbReference>
<keyword evidence="9" id="KW-0067">ATP-binding</keyword>
<sequence length="218" mass="25161">MVDEANYHGKIEQSKQLLEHAFKMYKQHEIFLSFNGGKDCTVLLDIIMKLVQEDTSKGNELNCIYMQPAEPFEEIEEFMQACQTHYQVRIRTMRGGIKAILEQICDENSNIKACIMGSRQTDPYCEKLQPMQETDAGWPKLMRINPLLSWTCNDIWKYIKSNNVPYCALYDQGYTSIGDKTNTIPNPCLKRLGSNGEEMYLPAFQLEDGDQHERAGRL</sequence>
<evidence type="ECO:0000256" key="12">
    <source>
        <dbReference type="ARBA" id="ARBA00049494"/>
    </source>
</evidence>
<dbReference type="EC" id="2.7.7.2" evidence="2"/>
<dbReference type="InterPro" id="IPR014729">
    <property type="entry name" value="Rossmann-like_a/b/a_fold"/>
</dbReference>
<evidence type="ECO:0000256" key="11">
    <source>
        <dbReference type="ARBA" id="ARBA00031871"/>
    </source>
</evidence>
<dbReference type="Pfam" id="PF01507">
    <property type="entry name" value="PAPS_reduct"/>
    <property type="match status" value="2"/>
</dbReference>
<evidence type="ECO:0000256" key="9">
    <source>
        <dbReference type="ARBA" id="ARBA00022840"/>
    </source>
</evidence>
<evidence type="ECO:0000259" key="13">
    <source>
        <dbReference type="Pfam" id="PF01507"/>
    </source>
</evidence>